<feature type="transmembrane region" description="Helical" evidence="11">
    <location>
        <begin position="151"/>
        <end position="175"/>
    </location>
</feature>
<feature type="transmembrane region" description="Helical" evidence="11">
    <location>
        <begin position="40"/>
        <end position="59"/>
    </location>
</feature>
<dbReference type="GO" id="GO:0005886">
    <property type="term" value="C:plasma membrane"/>
    <property type="evidence" value="ECO:0007669"/>
    <property type="project" value="UniProtKB-SubCell"/>
</dbReference>
<feature type="domain" description="G-protein coupled receptors family 1 profile" evidence="12">
    <location>
        <begin position="51"/>
        <end position="276"/>
    </location>
</feature>
<dbReference type="PRINTS" id="PR00237">
    <property type="entry name" value="GPCRRHODOPSN"/>
</dbReference>
<reference evidence="13" key="1">
    <citation type="journal article" date="2023" name="DNA Res.">
        <title>Chromosome-level genome assembly of Phrynocephalus forsythii using third-generation DNA sequencing and Hi-C analysis.</title>
        <authorList>
            <person name="Qi Y."/>
            <person name="Zhao W."/>
            <person name="Zhao Y."/>
            <person name="Niu C."/>
            <person name="Cao S."/>
            <person name="Zhang Y."/>
        </authorList>
    </citation>
    <scope>NUCLEOTIDE SEQUENCE</scope>
    <source>
        <tissue evidence="13">Muscle</tissue>
    </source>
</reference>
<organism evidence="13 14">
    <name type="scientific">Phrynocephalus forsythii</name>
    <dbReference type="NCBI Taxonomy" id="171643"/>
    <lineage>
        <taxon>Eukaryota</taxon>
        <taxon>Metazoa</taxon>
        <taxon>Chordata</taxon>
        <taxon>Craniata</taxon>
        <taxon>Vertebrata</taxon>
        <taxon>Euteleostomi</taxon>
        <taxon>Lepidosauria</taxon>
        <taxon>Squamata</taxon>
        <taxon>Bifurcata</taxon>
        <taxon>Unidentata</taxon>
        <taxon>Episquamata</taxon>
        <taxon>Toxicofera</taxon>
        <taxon>Iguania</taxon>
        <taxon>Acrodonta</taxon>
        <taxon>Agamidae</taxon>
        <taxon>Agaminae</taxon>
        <taxon>Phrynocephalus</taxon>
    </lineage>
</organism>
<feature type="transmembrane region" description="Helical" evidence="11">
    <location>
        <begin position="71"/>
        <end position="95"/>
    </location>
</feature>
<dbReference type="InterPro" id="IPR026234">
    <property type="entry name" value="MRGPCRFAMILY"/>
</dbReference>
<dbReference type="SUPFAM" id="SSF81321">
    <property type="entry name" value="Family A G protein-coupled receptor-like"/>
    <property type="match status" value="1"/>
</dbReference>
<comment type="similarity">
    <text evidence="9">Belongs to the G-protein coupled receptor 1 family. Mas subfamily.</text>
</comment>
<evidence type="ECO:0000256" key="10">
    <source>
        <dbReference type="RuleBase" id="RU000688"/>
    </source>
</evidence>
<feature type="transmembrane region" description="Helical" evidence="11">
    <location>
        <begin position="187"/>
        <end position="209"/>
    </location>
</feature>
<dbReference type="PANTHER" id="PTHR11334">
    <property type="entry name" value="MAS-RELATED G-PROTEIN COUPLED RECEPTOR"/>
    <property type="match status" value="1"/>
</dbReference>
<keyword evidence="5 10" id="KW-0297">G-protein coupled receptor</keyword>
<evidence type="ECO:0000256" key="8">
    <source>
        <dbReference type="ARBA" id="ARBA00023224"/>
    </source>
</evidence>
<evidence type="ECO:0000256" key="7">
    <source>
        <dbReference type="ARBA" id="ARBA00023170"/>
    </source>
</evidence>
<evidence type="ECO:0000256" key="9">
    <source>
        <dbReference type="ARBA" id="ARBA00061394"/>
    </source>
</evidence>
<feature type="transmembrane region" description="Helical" evidence="11">
    <location>
        <begin position="115"/>
        <end position="139"/>
    </location>
</feature>
<comment type="subcellular location">
    <subcellularLocation>
        <location evidence="1">Cell membrane</location>
        <topology evidence="1">Multi-pass membrane protein</topology>
    </subcellularLocation>
</comment>
<evidence type="ECO:0000256" key="3">
    <source>
        <dbReference type="ARBA" id="ARBA00022692"/>
    </source>
</evidence>
<dbReference type="FunFam" id="1.20.1070.10:FF:000193">
    <property type="entry name" value="Mas-related G-protein coupled receptor member E"/>
    <property type="match status" value="1"/>
</dbReference>
<evidence type="ECO:0000259" key="12">
    <source>
        <dbReference type="PROSITE" id="PS50262"/>
    </source>
</evidence>
<keyword evidence="2" id="KW-1003">Cell membrane</keyword>
<proteinExistence type="inferred from homology"/>
<dbReference type="InterPro" id="IPR000276">
    <property type="entry name" value="GPCR_Rhodpsn"/>
</dbReference>
<dbReference type="PANTHER" id="PTHR11334:SF69">
    <property type="entry name" value="G-PROTEIN COUPLED RECEPTORS FAMILY 1 PROFILE DOMAIN-CONTAINING PROTEIN"/>
    <property type="match status" value="1"/>
</dbReference>
<keyword evidence="14" id="KW-1185">Reference proteome</keyword>
<evidence type="ECO:0000256" key="5">
    <source>
        <dbReference type="ARBA" id="ARBA00023040"/>
    </source>
</evidence>
<sequence>MIPTLASTSLPDETQNTVKCGYVDSDQNHNSTGMVVTSSFTLLISLFGILGNGIVIWLLGFCIKGTRFTTYILNLSIADFGVVVSLLAINIYWFLNRLTNSGYHDPLKTIFRTCFLFTYSASQFFLTVISIDRCVCVFFPLSYHYRQPKHLSVILCVTVWALTFPFLPAHLILYLKDKNCEIWYYQFLLNLVFFIPGMTLSTSAILTKVCLISPQYKRGKLLTAILLSITFFLLFAFPMNIIQCLYLYGMQFATPYPFEVGYICVSLNSTLNPFFYFLVGKEKGQQKRRMQKILEQIFKDEEDPRESEIPASVPNAMLP</sequence>
<feature type="transmembrane region" description="Helical" evidence="11">
    <location>
        <begin position="221"/>
        <end position="248"/>
    </location>
</feature>
<dbReference type="PROSITE" id="PS50262">
    <property type="entry name" value="G_PROTEIN_RECEP_F1_2"/>
    <property type="match status" value="1"/>
</dbReference>
<name>A0A9Q1B4M4_9SAUR</name>
<keyword evidence="7 10" id="KW-0675">Receptor</keyword>
<keyword evidence="8 10" id="KW-0807">Transducer</keyword>
<feature type="transmembrane region" description="Helical" evidence="11">
    <location>
        <begin position="260"/>
        <end position="279"/>
    </location>
</feature>
<accession>A0A9Q1B4M4</accession>
<keyword evidence="6 11" id="KW-0472">Membrane</keyword>
<dbReference type="Gene3D" id="1.20.1070.10">
    <property type="entry name" value="Rhodopsin 7-helix transmembrane proteins"/>
    <property type="match status" value="1"/>
</dbReference>
<evidence type="ECO:0000313" key="13">
    <source>
        <dbReference type="EMBL" id="KAJ7338169.1"/>
    </source>
</evidence>
<dbReference type="PROSITE" id="PS00237">
    <property type="entry name" value="G_PROTEIN_RECEP_F1_1"/>
    <property type="match status" value="1"/>
</dbReference>
<dbReference type="InterPro" id="IPR017452">
    <property type="entry name" value="GPCR_Rhodpsn_7TM"/>
</dbReference>
<protein>
    <recommendedName>
        <fullName evidence="12">G-protein coupled receptors family 1 profile domain-containing protein</fullName>
    </recommendedName>
</protein>
<dbReference type="EMBL" id="JAPFRF010000003">
    <property type="protein sequence ID" value="KAJ7338169.1"/>
    <property type="molecule type" value="Genomic_DNA"/>
</dbReference>
<evidence type="ECO:0000256" key="6">
    <source>
        <dbReference type="ARBA" id="ARBA00023136"/>
    </source>
</evidence>
<evidence type="ECO:0000256" key="4">
    <source>
        <dbReference type="ARBA" id="ARBA00022989"/>
    </source>
</evidence>
<keyword evidence="4 11" id="KW-1133">Transmembrane helix</keyword>
<comment type="caution">
    <text evidence="13">The sequence shown here is derived from an EMBL/GenBank/DDBJ whole genome shotgun (WGS) entry which is preliminary data.</text>
</comment>
<evidence type="ECO:0000256" key="1">
    <source>
        <dbReference type="ARBA" id="ARBA00004651"/>
    </source>
</evidence>
<dbReference type="GO" id="GO:0004930">
    <property type="term" value="F:G protein-coupled receptor activity"/>
    <property type="evidence" value="ECO:0007669"/>
    <property type="project" value="UniProtKB-KW"/>
</dbReference>
<dbReference type="PRINTS" id="PR02108">
    <property type="entry name" value="MRGPCRFAMILY"/>
</dbReference>
<evidence type="ECO:0000256" key="2">
    <source>
        <dbReference type="ARBA" id="ARBA00022475"/>
    </source>
</evidence>
<evidence type="ECO:0000256" key="11">
    <source>
        <dbReference type="SAM" id="Phobius"/>
    </source>
</evidence>
<gene>
    <name evidence="13" type="ORF">JRQ81_010811</name>
</gene>
<keyword evidence="3 10" id="KW-0812">Transmembrane</keyword>
<dbReference type="OrthoDB" id="9631784at2759"/>
<dbReference type="AlphaFoldDB" id="A0A9Q1B4M4"/>
<evidence type="ECO:0000313" key="14">
    <source>
        <dbReference type="Proteomes" id="UP001142489"/>
    </source>
</evidence>
<dbReference type="Proteomes" id="UP001142489">
    <property type="component" value="Unassembled WGS sequence"/>
</dbReference>
<dbReference type="Pfam" id="PF00001">
    <property type="entry name" value="7tm_1"/>
    <property type="match status" value="1"/>
</dbReference>